<comment type="caution">
    <text evidence="3">The sequence shown here is derived from an EMBL/GenBank/DDBJ whole genome shotgun (WGS) entry which is preliminary data.</text>
</comment>
<feature type="chain" id="PRO_5020825606" evidence="2">
    <location>
        <begin position="25"/>
        <end position="80"/>
    </location>
</feature>
<keyword evidence="1" id="KW-1133">Transmembrane helix</keyword>
<keyword evidence="1" id="KW-0472">Membrane</keyword>
<gene>
    <name evidence="3" type="ORF">EZJ43_02740</name>
</gene>
<evidence type="ECO:0000256" key="2">
    <source>
        <dbReference type="SAM" id="SignalP"/>
    </source>
</evidence>
<organism evidence="3 4">
    <name type="scientific">Pedobacter changchengzhani</name>
    <dbReference type="NCBI Taxonomy" id="2529274"/>
    <lineage>
        <taxon>Bacteria</taxon>
        <taxon>Pseudomonadati</taxon>
        <taxon>Bacteroidota</taxon>
        <taxon>Sphingobacteriia</taxon>
        <taxon>Sphingobacteriales</taxon>
        <taxon>Sphingobacteriaceae</taxon>
        <taxon>Pedobacter</taxon>
    </lineage>
</organism>
<dbReference type="OrthoDB" id="678747at2"/>
<keyword evidence="1" id="KW-0812">Transmembrane</keyword>
<keyword evidence="4" id="KW-1185">Reference proteome</keyword>
<protein>
    <submittedName>
        <fullName evidence="3">Uncharacterized protein</fullName>
    </submittedName>
</protein>
<name>A0A4R5MQN1_9SPHI</name>
<dbReference type="EMBL" id="SJCY01000001">
    <property type="protein sequence ID" value="TDG38026.1"/>
    <property type="molecule type" value="Genomic_DNA"/>
</dbReference>
<reference evidence="3 4" key="1">
    <citation type="submission" date="2019-02" db="EMBL/GenBank/DDBJ databases">
        <title>Pedobacter sp. nov., a novel speices isolated from soil of pinguins habitat in Antarcitica.</title>
        <authorList>
            <person name="He R.-H."/>
        </authorList>
    </citation>
    <scope>NUCLEOTIDE SEQUENCE [LARGE SCALE GENOMIC DNA]</scope>
    <source>
        <strain evidence="3 4">E01020</strain>
    </source>
</reference>
<feature type="transmembrane region" description="Helical" evidence="1">
    <location>
        <begin position="45"/>
        <end position="70"/>
    </location>
</feature>
<evidence type="ECO:0000313" key="3">
    <source>
        <dbReference type="EMBL" id="TDG38026.1"/>
    </source>
</evidence>
<sequence>MKKVIIFCTVFLISTFLVSSNLFAQCAMCAINAEQGTKNGNTQGVGLNTGIIYLLVIPYILAVVIGVIWYKKYRKPNILT</sequence>
<accession>A0A4R5MQN1</accession>
<evidence type="ECO:0000313" key="4">
    <source>
        <dbReference type="Proteomes" id="UP000295668"/>
    </source>
</evidence>
<feature type="signal peptide" evidence="2">
    <location>
        <begin position="1"/>
        <end position="24"/>
    </location>
</feature>
<dbReference type="AlphaFoldDB" id="A0A4R5MQN1"/>
<evidence type="ECO:0000256" key="1">
    <source>
        <dbReference type="SAM" id="Phobius"/>
    </source>
</evidence>
<dbReference type="Proteomes" id="UP000295668">
    <property type="component" value="Unassembled WGS sequence"/>
</dbReference>
<keyword evidence="2" id="KW-0732">Signal</keyword>
<proteinExistence type="predicted"/>